<evidence type="ECO:0000313" key="5">
    <source>
        <dbReference type="EMBL" id="SUZ96765.1"/>
    </source>
</evidence>
<dbReference type="NCBIfam" id="TIGR00530">
    <property type="entry name" value="AGP_acyltrn"/>
    <property type="match status" value="1"/>
</dbReference>
<sequence length="230" mass="25478">MFPPCNFGFKLTLRWFSDFTVDGQENIPKSGPLLVASNHLSNLDPAIVAAALPRPPVFLAKQELFKYSLGSILMRGYGAFPVDRRRADIRALNWLTHQLLRERRIAIVFPEGTRSKNGGLLRAQHGLARIAMSTGVPVIPVSLTGSENLQNPLKVLKPTATLRLRIGKPFVVTSTDDGSSRRIAADVTTEIMSRISRMLPEAQRGAYMHVTDVKTTKTVDYVPVNDEEVN</sequence>
<comment type="similarity">
    <text evidence="1">Belongs to the 1-acyl-sn-glycerol-3-phosphate acyltransferase family.</text>
</comment>
<dbReference type="GO" id="GO:0006654">
    <property type="term" value="P:phosphatidic acid biosynthetic process"/>
    <property type="evidence" value="ECO:0007669"/>
    <property type="project" value="TreeGrafter"/>
</dbReference>
<dbReference type="SMART" id="SM00563">
    <property type="entry name" value="PlsC"/>
    <property type="match status" value="1"/>
</dbReference>
<evidence type="ECO:0000259" key="4">
    <source>
        <dbReference type="SMART" id="SM00563"/>
    </source>
</evidence>
<evidence type="ECO:0000256" key="1">
    <source>
        <dbReference type="ARBA" id="ARBA00008655"/>
    </source>
</evidence>
<keyword evidence="2" id="KW-0808">Transferase</keyword>
<proteinExistence type="inferred from homology"/>
<feature type="domain" description="Phospholipid/glycerol acyltransferase" evidence="4">
    <location>
        <begin position="33"/>
        <end position="146"/>
    </location>
</feature>
<evidence type="ECO:0000256" key="3">
    <source>
        <dbReference type="ARBA" id="ARBA00023315"/>
    </source>
</evidence>
<dbReference type="EMBL" id="UINC01002446">
    <property type="protein sequence ID" value="SUZ96765.1"/>
    <property type="molecule type" value="Genomic_DNA"/>
</dbReference>
<dbReference type="SUPFAM" id="SSF69593">
    <property type="entry name" value="Glycerol-3-phosphate (1)-acyltransferase"/>
    <property type="match status" value="1"/>
</dbReference>
<protein>
    <recommendedName>
        <fullName evidence="4">Phospholipid/glycerol acyltransferase domain-containing protein</fullName>
    </recommendedName>
</protein>
<dbReference type="InterPro" id="IPR004552">
    <property type="entry name" value="AGP_acyltrans"/>
</dbReference>
<gene>
    <name evidence="5" type="ORF">METZ01_LOCUS49619</name>
</gene>
<dbReference type="AlphaFoldDB" id="A0A381RY38"/>
<name>A0A381RY38_9ZZZZ</name>
<reference evidence="5" key="1">
    <citation type="submission" date="2018-05" db="EMBL/GenBank/DDBJ databases">
        <authorList>
            <person name="Lanie J.A."/>
            <person name="Ng W.-L."/>
            <person name="Kazmierczak K.M."/>
            <person name="Andrzejewski T.M."/>
            <person name="Davidsen T.M."/>
            <person name="Wayne K.J."/>
            <person name="Tettelin H."/>
            <person name="Glass J.I."/>
            <person name="Rusch D."/>
            <person name="Podicherti R."/>
            <person name="Tsui H.-C.T."/>
            <person name="Winkler M.E."/>
        </authorList>
    </citation>
    <scope>NUCLEOTIDE SEQUENCE</scope>
</reference>
<dbReference type="PANTHER" id="PTHR10434">
    <property type="entry name" value="1-ACYL-SN-GLYCEROL-3-PHOSPHATE ACYLTRANSFERASE"/>
    <property type="match status" value="1"/>
</dbReference>
<dbReference type="InterPro" id="IPR002123">
    <property type="entry name" value="Plipid/glycerol_acylTrfase"/>
</dbReference>
<organism evidence="5">
    <name type="scientific">marine metagenome</name>
    <dbReference type="NCBI Taxonomy" id="408172"/>
    <lineage>
        <taxon>unclassified sequences</taxon>
        <taxon>metagenomes</taxon>
        <taxon>ecological metagenomes</taxon>
    </lineage>
</organism>
<dbReference type="CDD" id="cd07989">
    <property type="entry name" value="LPLAT_AGPAT-like"/>
    <property type="match status" value="1"/>
</dbReference>
<evidence type="ECO:0000256" key="2">
    <source>
        <dbReference type="ARBA" id="ARBA00022679"/>
    </source>
</evidence>
<dbReference type="PANTHER" id="PTHR10434:SF40">
    <property type="entry name" value="1-ACYL-SN-GLYCEROL-3-PHOSPHATE ACYLTRANSFERASE"/>
    <property type="match status" value="1"/>
</dbReference>
<dbReference type="GO" id="GO:0003841">
    <property type="term" value="F:1-acylglycerol-3-phosphate O-acyltransferase activity"/>
    <property type="evidence" value="ECO:0007669"/>
    <property type="project" value="InterPro"/>
</dbReference>
<dbReference type="GO" id="GO:0016020">
    <property type="term" value="C:membrane"/>
    <property type="evidence" value="ECO:0007669"/>
    <property type="project" value="InterPro"/>
</dbReference>
<dbReference type="Pfam" id="PF01553">
    <property type="entry name" value="Acyltransferase"/>
    <property type="match status" value="1"/>
</dbReference>
<accession>A0A381RY38</accession>
<keyword evidence="3" id="KW-0012">Acyltransferase</keyword>